<organism evidence="2 3">
    <name type="scientific">Immundisolibacter cernigliae</name>
    <dbReference type="NCBI Taxonomy" id="1810504"/>
    <lineage>
        <taxon>Bacteria</taxon>
        <taxon>Pseudomonadati</taxon>
        <taxon>Pseudomonadota</taxon>
        <taxon>Gammaproteobacteria</taxon>
        <taxon>Immundisolibacterales</taxon>
        <taxon>Immundisolibacteraceae</taxon>
        <taxon>Immundisolibacter</taxon>
    </lineage>
</organism>
<evidence type="ECO:0000256" key="1">
    <source>
        <dbReference type="ARBA" id="ARBA00006484"/>
    </source>
</evidence>
<dbReference type="Gene3D" id="3.40.50.720">
    <property type="entry name" value="NAD(P)-binding Rossmann-like Domain"/>
    <property type="match status" value="1"/>
</dbReference>
<dbReference type="CDD" id="cd05233">
    <property type="entry name" value="SDR_c"/>
    <property type="match status" value="1"/>
</dbReference>
<evidence type="ECO:0000313" key="2">
    <source>
        <dbReference type="EMBL" id="ANX03396.1"/>
    </source>
</evidence>
<name>A0A1B1YRI6_9GAMM</name>
<proteinExistence type="inferred from homology"/>
<dbReference type="RefSeq" id="WP_068802895.1">
    <property type="nucleotide sequence ID" value="NZ_CP014671.1"/>
</dbReference>
<dbReference type="PANTHER" id="PTHR42760">
    <property type="entry name" value="SHORT-CHAIN DEHYDROGENASES/REDUCTASES FAMILY MEMBER"/>
    <property type="match status" value="1"/>
</dbReference>
<dbReference type="KEGG" id="gbi:PG2T_03770"/>
<dbReference type="InterPro" id="IPR036291">
    <property type="entry name" value="NAD(P)-bd_dom_sf"/>
</dbReference>
<dbReference type="GO" id="GO:0030497">
    <property type="term" value="P:fatty acid elongation"/>
    <property type="evidence" value="ECO:0007669"/>
    <property type="project" value="TreeGrafter"/>
</dbReference>
<dbReference type="AlphaFoldDB" id="A0A1B1YRI6"/>
<comment type="similarity">
    <text evidence="1">Belongs to the short-chain dehydrogenases/reductases (SDR) family.</text>
</comment>
<dbReference type="OrthoDB" id="9786435at2"/>
<dbReference type="PANTHER" id="PTHR42760:SF129">
    <property type="entry name" value="OXIDOREDUCTASE"/>
    <property type="match status" value="1"/>
</dbReference>
<dbReference type="InParanoid" id="A0A1B1YRI6"/>
<reference evidence="3" key="1">
    <citation type="submission" date="2016-03" db="EMBL/GenBank/DDBJ databases">
        <title>Complete genome sequence of Solimmundus cernigliae, representing a novel lineage of polycyclic aromatic hydrocarbon degraders within the Gammaproteobacteria.</title>
        <authorList>
            <person name="Singleton D.R."/>
            <person name="Dickey A.N."/>
            <person name="Scholl E.H."/>
            <person name="Wright F.A."/>
            <person name="Aitken M.D."/>
        </authorList>
    </citation>
    <scope>NUCLEOTIDE SEQUENCE [LARGE SCALE GENOMIC DNA]</scope>
    <source>
        <strain evidence="3">TR3.2</strain>
    </source>
</reference>
<protein>
    <recommendedName>
        <fullName evidence="4">Short-chain dehydrogenase</fullName>
    </recommendedName>
</protein>
<sequence>MGRLQDRVALVFGASPHIAGTTAHWFAKEGARVAVADYKAEAAEACANFLRGKGFDAHALVGDPTQEADAQRLVAEAVGHYGRVDIMFNQVGNQYRHTVLDMNLHDWNRSLHGYLTGGMLTTKYTARAMTELGIAGSIIHIVSDAGHQGEAGNSAYNAAKAGLLNFCRGAAMELARSKIRVNTISPTFMDHLLWQYPAKMLNPRLHGPNTMSADDFLKGIPLGRFCNARDIANAAVFLASDESSFMTGQDLMLDGGARAGYFCWQPGQFSGITTEDAIGELQPHQYGEPAPQIKIDY</sequence>
<dbReference type="EMBL" id="CP014671">
    <property type="protein sequence ID" value="ANX03396.1"/>
    <property type="molecule type" value="Genomic_DNA"/>
</dbReference>
<dbReference type="Proteomes" id="UP000092952">
    <property type="component" value="Chromosome"/>
</dbReference>
<accession>A0A1B1YRI6</accession>
<gene>
    <name evidence="2" type="ORF">PG2T_03770</name>
</gene>
<dbReference type="InterPro" id="IPR020904">
    <property type="entry name" value="Sc_DH/Rdtase_CS"/>
</dbReference>
<dbReference type="SUPFAM" id="SSF51735">
    <property type="entry name" value="NAD(P)-binding Rossmann-fold domains"/>
    <property type="match status" value="1"/>
</dbReference>
<evidence type="ECO:0008006" key="4">
    <source>
        <dbReference type="Google" id="ProtNLM"/>
    </source>
</evidence>
<dbReference type="Pfam" id="PF13561">
    <property type="entry name" value="adh_short_C2"/>
    <property type="match status" value="1"/>
</dbReference>
<dbReference type="InterPro" id="IPR002347">
    <property type="entry name" value="SDR_fam"/>
</dbReference>
<dbReference type="FunFam" id="3.40.50.720:FF:000084">
    <property type="entry name" value="Short-chain dehydrogenase reductase"/>
    <property type="match status" value="1"/>
</dbReference>
<dbReference type="GO" id="GO:0016616">
    <property type="term" value="F:oxidoreductase activity, acting on the CH-OH group of donors, NAD or NADP as acceptor"/>
    <property type="evidence" value="ECO:0007669"/>
    <property type="project" value="TreeGrafter"/>
</dbReference>
<evidence type="ECO:0000313" key="3">
    <source>
        <dbReference type="Proteomes" id="UP000092952"/>
    </source>
</evidence>
<dbReference type="STRING" id="1810504.PG2T_03770"/>
<keyword evidence="3" id="KW-1185">Reference proteome</keyword>
<dbReference type="PROSITE" id="PS00061">
    <property type="entry name" value="ADH_SHORT"/>
    <property type="match status" value="1"/>
</dbReference>
<dbReference type="PRINTS" id="PR00080">
    <property type="entry name" value="SDRFAMILY"/>
</dbReference>
<dbReference type="PRINTS" id="PR00081">
    <property type="entry name" value="GDHRDH"/>
</dbReference>